<dbReference type="CDD" id="cd18020">
    <property type="entry name" value="DEXHc_ASCC3_1"/>
    <property type="match status" value="1"/>
</dbReference>
<dbReference type="GO" id="GO:0016787">
    <property type="term" value="F:hydrolase activity"/>
    <property type="evidence" value="ECO:0007669"/>
    <property type="project" value="UniProtKB-KW"/>
</dbReference>
<dbReference type="Pfam" id="PF23445">
    <property type="entry name" value="WHD_SNRNP200"/>
    <property type="match status" value="1"/>
</dbReference>
<evidence type="ECO:0000256" key="5">
    <source>
        <dbReference type="ARBA" id="ARBA00022801"/>
    </source>
</evidence>
<dbReference type="Proteomes" id="UP000222542">
    <property type="component" value="Unassembled WGS sequence"/>
</dbReference>
<dbReference type="SMART" id="SM00487">
    <property type="entry name" value="DEXDc"/>
    <property type="match status" value="1"/>
</dbReference>
<protein>
    <recommendedName>
        <fullName evidence="2">RNA helicase</fullName>
        <ecNumber evidence="2">3.6.4.13</ecNumber>
    </recommendedName>
</protein>
<dbReference type="GO" id="GO:0003676">
    <property type="term" value="F:nucleic acid binding"/>
    <property type="evidence" value="ECO:0007669"/>
    <property type="project" value="InterPro"/>
</dbReference>
<dbReference type="EC" id="3.6.4.13" evidence="2"/>
<feature type="region of interest" description="Disordered" evidence="9">
    <location>
        <begin position="1187"/>
        <end position="1226"/>
    </location>
</feature>
<evidence type="ECO:0000256" key="6">
    <source>
        <dbReference type="ARBA" id="ARBA00022806"/>
    </source>
</evidence>
<dbReference type="GO" id="GO:0003724">
    <property type="term" value="F:RNA helicase activity"/>
    <property type="evidence" value="ECO:0000318"/>
    <property type="project" value="GO_Central"/>
</dbReference>
<dbReference type="EMBL" id="AYRZ02000006">
    <property type="protein sequence ID" value="PHT79593.1"/>
    <property type="molecule type" value="Genomic_DNA"/>
</dbReference>
<reference evidence="12 13" key="1">
    <citation type="journal article" date="2014" name="Nat. Genet.">
        <title>Genome sequence of the hot pepper provides insights into the evolution of pungency in Capsicum species.</title>
        <authorList>
            <person name="Kim S."/>
            <person name="Park M."/>
            <person name="Yeom S.I."/>
            <person name="Kim Y.M."/>
            <person name="Lee J.M."/>
            <person name="Lee H.A."/>
            <person name="Seo E."/>
            <person name="Choi J."/>
            <person name="Cheong K."/>
            <person name="Kim K.T."/>
            <person name="Jung K."/>
            <person name="Lee G.W."/>
            <person name="Oh S.K."/>
            <person name="Bae C."/>
            <person name="Kim S.B."/>
            <person name="Lee H.Y."/>
            <person name="Kim S.Y."/>
            <person name="Kim M.S."/>
            <person name="Kang B.C."/>
            <person name="Jo Y.D."/>
            <person name="Yang H.B."/>
            <person name="Jeong H.J."/>
            <person name="Kang W.H."/>
            <person name="Kwon J.K."/>
            <person name="Shin C."/>
            <person name="Lim J.Y."/>
            <person name="Park J.H."/>
            <person name="Huh J.H."/>
            <person name="Kim J.S."/>
            <person name="Kim B.D."/>
            <person name="Cohen O."/>
            <person name="Paran I."/>
            <person name="Suh M.C."/>
            <person name="Lee S.B."/>
            <person name="Kim Y.K."/>
            <person name="Shin Y."/>
            <person name="Noh S.J."/>
            <person name="Park J."/>
            <person name="Seo Y.S."/>
            <person name="Kwon S.Y."/>
            <person name="Kim H.A."/>
            <person name="Park J.M."/>
            <person name="Kim H.J."/>
            <person name="Choi S.B."/>
            <person name="Bosland P.W."/>
            <person name="Reeves G."/>
            <person name="Jo S.H."/>
            <person name="Lee B.W."/>
            <person name="Cho H.T."/>
            <person name="Choi H.S."/>
            <person name="Lee M.S."/>
            <person name="Yu Y."/>
            <person name="Do Choi Y."/>
            <person name="Park B.S."/>
            <person name="van Deynze A."/>
            <person name="Ashrafi H."/>
            <person name="Hill T."/>
            <person name="Kim W.T."/>
            <person name="Pai H.S."/>
            <person name="Ahn H.K."/>
            <person name="Yeam I."/>
            <person name="Giovannoni J.J."/>
            <person name="Rose J.K."/>
            <person name="Sorensen I."/>
            <person name="Lee S.J."/>
            <person name="Kim R.W."/>
            <person name="Choi I.Y."/>
            <person name="Choi B.S."/>
            <person name="Lim J.S."/>
            <person name="Lee Y.H."/>
            <person name="Choi D."/>
        </authorList>
    </citation>
    <scope>NUCLEOTIDE SEQUENCE [LARGE SCALE GENOMIC DNA]</scope>
    <source>
        <strain evidence="13">cv. CM334</strain>
    </source>
</reference>
<dbReference type="FunFam" id="1.10.10.10:FF:000024">
    <property type="entry name" value="U5 small nuclear ribonucleoprotein helicase"/>
    <property type="match status" value="1"/>
</dbReference>
<evidence type="ECO:0000256" key="3">
    <source>
        <dbReference type="ARBA" id="ARBA00022728"/>
    </source>
</evidence>
<dbReference type="Gramene" id="PHT79593">
    <property type="protein sequence ID" value="PHT79593"/>
    <property type="gene ID" value="T459_17645"/>
</dbReference>
<dbReference type="FunFam" id="1.10.150.20:FF:000004">
    <property type="entry name" value="U5 small nuclear ribonucleoprotein helicase"/>
    <property type="match status" value="1"/>
</dbReference>
<dbReference type="OMA" id="MCLREIS"/>
<gene>
    <name evidence="12" type="ORF">T459_17645</name>
</gene>
<dbReference type="PANTHER" id="PTHR47961:SF13">
    <property type="entry name" value="ACTIVATING SIGNAL COINTEGRATOR 1 COMPLEX SUBUNIT 3"/>
    <property type="match status" value="1"/>
</dbReference>
<name>A0A2G2ZC58_CAPAN</name>
<dbReference type="Gene3D" id="3.40.50.300">
    <property type="entry name" value="P-loop containing nucleotide triphosphate hydrolases"/>
    <property type="match status" value="2"/>
</dbReference>
<dbReference type="SMART" id="SM00490">
    <property type="entry name" value="HELICc"/>
    <property type="match status" value="1"/>
</dbReference>
<accession>A0A2G2ZC58</accession>
<dbReference type="InterPro" id="IPR036390">
    <property type="entry name" value="WH_DNA-bd_sf"/>
</dbReference>
<keyword evidence="13" id="KW-1185">Reference proteome</keyword>
<dbReference type="InterPro" id="IPR036388">
    <property type="entry name" value="WH-like_DNA-bd_sf"/>
</dbReference>
<evidence type="ECO:0000256" key="7">
    <source>
        <dbReference type="ARBA" id="ARBA00022840"/>
    </source>
</evidence>
<dbReference type="STRING" id="4072.A0A2G2ZC58"/>
<evidence type="ECO:0000256" key="1">
    <source>
        <dbReference type="ARBA" id="ARBA00008894"/>
    </source>
</evidence>
<dbReference type="InterPro" id="IPR027417">
    <property type="entry name" value="P-loop_NTPase"/>
</dbReference>
<reference evidence="12 13" key="2">
    <citation type="journal article" date="2017" name="Genome Biol.">
        <title>New reference genome sequences of hot pepper reveal the massive evolution of plant disease-resistance genes by retroduplication.</title>
        <authorList>
            <person name="Kim S."/>
            <person name="Park J."/>
            <person name="Yeom S.I."/>
            <person name="Kim Y.M."/>
            <person name="Seo E."/>
            <person name="Kim K.T."/>
            <person name="Kim M.S."/>
            <person name="Lee J.M."/>
            <person name="Cheong K."/>
            <person name="Shin H.S."/>
            <person name="Kim S.B."/>
            <person name="Han K."/>
            <person name="Lee J."/>
            <person name="Park M."/>
            <person name="Lee H.A."/>
            <person name="Lee H.Y."/>
            <person name="Lee Y."/>
            <person name="Oh S."/>
            <person name="Lee J.H."/>
            <person name="Choi E."/>
            <person name="Choi E."/>
            <person name="Lee S.E."/>
            <person name="Jeon J."/>
            <person name="Kim H."/>
            <person name="Choi G."/>
            <person name="Song H."/>
            <person name="Lee J."/>
            <person name="Lee S.C."/>
            <person name="Kwon J.K."/>
            <person name="Lee H.Y."/>
            <person name="Koo N."/>
            <person name="Hong Y."/>
            <person name="Kim R.W."/>
            <person name="Kang W.H."/>
            <person name="Huh J.H."/>
            <person name="Kang B.C."/>
            <person name="Yang T.J."/>
            <person name="Lee Y.H."/>
            <person name="Bennetzen J.L."/>
            <person name="Choi D."/>
        </authorList>
    </citation>
    <scope>NUCLEOTIDE SEQUENCE [LARGE SCALE GENOMIC DNA]</scope>
    <source>
        <strain evidence="13">cv. CM334</strain>
    </source>
</reference>
<dbReference type="PROSITE" id="PS51194">
    <property type="entry name" value="HELICASE_CTER"/>
    <property type="match status" value="1"/>
</dbReference>
<dbReference type="SUPFAM" id="SSF52540">
    <property type="entry name" value="P-loop containing nucleoside triphosphate hydrolases"/>
    <property type="match status" value="2"/>
</dbReference>
<keyword evidence="3" id="KW-0508">mRNA splicing</keyword>
<dbReference type="InterPro" id="IPR011545">
    <property type="entry name" value="DEAD/DEAH_box_helicase_dom"/>
</dbReference>
<dbReference type="GO" id="GO:0005524">
    <property type="term" value="F:ATP binding"/>
    <property type="evidence" value="ECO:0007669"/>
    <property type="project" value="UniProtKB-KW"/>
</dbReference>
<dbReference type="InterPro" id="IPR014001">
    <property type="entry name" value="Helicase_ATP-bd"/>
</dbReference>
<keyword evidence="6" id="KW-0347">Helicase</keyword>
<keyword evidence="5" id="KW-0378">Hydrolase</keyword>
<comment type="similarity">
    <text evidence="1">Belongs to the disease resistance NB-LRR family.</text>
</comment>
<keyword evidence="4" id="KW-0547">Nucleotide-binding</keyword>
<dbReference type="InterPro" id="IPR057842">
    <property type="entry name" value="WH_MER3"/>
</dbReference>
<keyword evidence="3" id="KW-0747">Spliceosome</keyword>
<sequence>MLFESPRLTNALREPFDADQAYLHRKTILQNLNSRSSATSLEESELARKIVYKWDQASPELRQAYKQFISAVVELMKGEIVSEEFREVAFSVYRLFSGTMVEGEEHRLIAEKKLDLQKLVGYAVSDSLLSRIASLAQRLYELQNYHPGIETAPLPEMSNGTTDEVEFGSDLVFRPPARFLIDVSLEDSDFSVEQDSAASSSHESQYDHGAFSNYRESVSGGKFDLSWVRDACDKIVGGSTSQLPRDELAMAICRVLDSEKPGDEIAGDLLDLVGDGAFETVQDLIMHRKEIVDAIHHGLIELKADKMTTGGQLRAPSYAIQVTVQTESERQIDKLRRKEERKHRRGTNNGVEGDLSTVSFSSLLHASEKKNIFEDLIGHGEGPNTLGPTALPQGTTRKHYKGYEEVIIPPTSTASMMPGERLIEIKELDDFAQAAFHGYKSLNRIQSRIYHTTYNSNENILVCAPTGAGKTNIAMIAILHEIKHHFRDGYLHKDEFKIIYVAPMKALAAEVTSTFSRRLSPLNVTVRELTGDMQLSKNELEETQMIVTTPEKWDVITRKSSDMSLSMLVKLLIIDEVHLLNDDRGPVIEALVARTLRQVESTQSMIRIVGLSATLPNYLEVAQFLRVNSETGLFFFDSSYRPVPLAQQYIGISEHNFLARNDLLNEICYNKVVDSLKQGHQAMVFVHSRKDTVKTADKLVELAGKNEECELFRNDEHPQYDLIKARNFFIKSRNREVVQLFECGIGIHHAGMLRADRNLTERLFSQGLLKVLVCTATLAWGVNLPAHTVVIKGTQIYDPKAGGWRDLGMLDVMQIFGRAGRPQFDKSGEGIIITSHDKLAYYLRLLTSQLPIESQFINSLKDNLNAEVVLGTVTNVKEACAWLGYTYLFIRMKMNPLAYGIGWDEVMADPSLTLKQRDLISDAARALDKAKMMRFDEKSGNFYCTELGRIASHFYIQYTSVETYNEMLSRHMNESELINMVAHSSEFENIVVRDEEQNELETLARTYCPLEVKGGPSTKYGKVSILIQLYISRGSIDMFSLISDAAYISASLARIMRALFEICLRRGWCEMSALMLDYCKAVDRRIWPHQHPLRQFDKDISSEILRKLEERGADLDHLHELQEKDIGALIRYAPGGKVVKQCLGYFPSVLLSATVSPITRTVLKAINGPEPPDRIRNGTGTSLPFYSAGTGVTGTGIPENSPCSDRSASYRCGTGSDRSDTGTLPE</sequence>
<dbReference type="Gene3D" id="1.10.150.20">
    <property type="entry name" value="5' to 3' exonuclease, C-terminal subdomain"/>
    <property type="match status" value="1"/>
</dbReference>
<evidence type="ECO:0000256" key="4">
    <source>
        <dbReference type="ARBA" id="ARBA00022741"/>
    </source>
</evidence>
<evidence type="ECO:0000259" key="11">
    <source>
        <dbReference type="PROSITE" id="PS51194"/>
    </source>
</evidence>
<dbReference type="InterPro" id="IPR050474">
    <property type="entry name" value="Hel308_SKI2-like"/>
</dbReference>
<dbReference type="Pfam" id="PF00270">
    <property type="entry name" value="DEAD"/>
    <property type="match status" value="1"/>
</dbReference>
<dbReference type="AlphaFoldDB" id="A0A2G2ZC58"/>
<keyword evidence="3" id="KW-0507">mRNA processing</keyword>
<dbReference type="InterPro" id="IPR004179">
    <property type="entry name" value="Sec63-dom"/>
</dbReference>
<evidence type="ECO:0000256" key="9">
    <source>
        <dbReference type="SAM" id="MobiDB-lite"/>
    </source>
</evidence>
<proteinExistence type="inferred from homology"/>
<dbReference type="Pfam" id="PF02889">
    <property type="entry name" value="Sec63"/>
    <property type="match status" value="1"/>
</dbReference>
<dbReference type="FunFam" id="3.40.50.300:FF:000102">
    <property type="entry name" value="RNA helicase, activating signal cointegrator 1"/>
    <property type="match status" value="1"/>
</dbReference>
<dbReference type="SUPFAM" id="SSF46785">
    <property type="entry name" value="Winged helix' DNA-binding domain"/>
    <property type="match status" value="1"/>
</dbReference>
<dbReference type="InterPro" id="IPR001650">
    <property type="entry name" value="Helicase_C-like"/>
</dbReference>
<dbReference type="Pfam" id="PF24557">
    <property type="entry name" value="DExH14_plug"/>
    <property type="match status" value="1"/>
</dbReference>
<comment type="caution">
    <text evidence="12">The sequence shown here is derived from an EMBL/GenBank/DDBJ whole genome shotgun (WGS) entry which is preliminary data.</text>
</comment>
<dbReference type="PANTHER" id="PTHR47961">
    <property type="entry name" value="DNA POLYMERASE THETA, PUTATIVE (AFU_ORTHOLOGUE AFUA_1G05260)-RELATED"/>
    <property type="match status" value="1"/>
</dbReference>
<dbReference type="GO" id="GO:0005681">
    <property type="term" value="C:spliceosomal complex"/>
    <property type="evidence" value="ECO:0007669"/>
    <property type="project" value="UniProtKB-KW"/>
</dbReference>
<evidence type="ECO:0000256" key="8">
    <source>
        <dbReference type="ARBA" id="ARBA00047984"/>
    </source>
</evidence>
<feature type="domain" description="Helicase C-terminal" evidence="11">
    <location>
        <begin position="668"/>
        <end position="868"/>
    </location>
</feature>
<keyword evidence="7" id="KW-0067">ATP-binding</keyword>
<organism evidence="12 13">
    <name type="scientific">Capsicum annuum</name>
    <name type="common">Capsicum pepper</name>
    <dbReference type="NCBI Taxonomy" id="4072"/>
    <lineage>
        <taxon>Eukaryota</taxon>
        <taxon>Viridiplantae</taxon>
        <taxon>Streptophyta</taxon>
        <taxon>Embryophyta</taxon>
        <taxon>Tracheophyta</taxon>
        <taxon>Spermatophyta</taxon>
        <taxon>Magnoliopsida</taxon>
        <taxon>eudicotyledons</taxon>
        <taxon>Gunneridae</taxon>
        <taxon>Pentapetalae</taxon>
        <taxon>asterids</taxon>
        <taxon>lamiids</taxon>
        <taxon>Solanales</taxon>
        <taxon>Solanaceae</taxon>
        <taxon>Solanoideae</taxon>
        <taxon>Capsiceae</taxon>
        <taxon>Capsicum</taxon>
    </lineage>
</organism>
<dbReference type="CDD" id="cd18795">
    <property type="entry name" value="SF2_C_Ski2"/>
    <property type="match status" value="1"/>
</dbReference>
<dbReference type="SMART" id="SM00973">
    <property type="entry name" value="Sec63"/>
    <property type="match status" value="1"/>
</dbReference>
<evidence type="ECO:0000313" key="13">
    <source>
        <dbReference type="Proteomes" id="UP000222542"/>
    </source>
</evidence>
<dbReference type="Gene3D" id="1.10.10.10">
    <property type="entry name" value="Winged helix-like DNA-binding domain superfamily/Winged helix DNA-binding domain"/>
    <property type="match status" value="1"/>
</dbReference>
<evidence type="ECO:0000259" key="10">
    <source>
        <dbReference type="PROSITE" id="PS51192"/>
    </source>
</evidence>
<evidence type="ECO:0000313" key="12">
    <source>
        <dbReference type="EMBL" id="PHT79593.1"/>
    </source>
</evidence>
<dbReference type="Pfam" id="PF00271">
    <property type="entry name" value="Helicase_C"/>
    <property type="match status" value="1"/>
</dbReference>
<dbReference type="SUPFAM" id="SSF158702">
    <property type="entry name" value="Sec63 N-terminal domain-like"/>
    <property type="match status" value="1"/>
</dbReference>
<evidence type="ECO:0000256" key="2">
    <source>
        <dbReference type="ARBA" id="ARBA00012552"/>
    </source>
</evidence>
<feature type="domain" description="Helicase ATP-binding" evidence="10">
    <location>
        <begin position="451"/>
        <end position="633"/>
    </location>
</feature>
<dbReference type="InterPro" id="IPR056379">
    <property type="entry name" value="DExH14_plug"/>
</dbReference>
<dbReference type="Gene3D" id="1.10.3380.10">
    <property type="entry name" value="Sec63 N-terminal domain-like domain"/>
    <property type="match status" value="1"/>
</dbReference>
<comment type="catalytic activity">
    <reaction evidence="8">
        <text>ATP + H2O = ADP + phosphate + H(+)</text>
        <dbReference type="Rhea" id="RHEA:13065"/>
        <dbReference type="ChEBI" id="CHEBI:15377"/>
        <dbReference type="ChEBI" id="CHEBI:15378"/>
        <dbReference type="ChEBI" id="CHEBI:30616"/>
        <dbReference type="ChEBI" id="CHEBI:43474"/>
        <dbReference type="ChEBI" id="CHEBI:456216"/>
        <dbReference type="EC" id="3.6.4.13"/>
    </reaction>
</comment>
<dbReference type="FunFam" id="3.40.50.300:FF:000062">
    <property type="entry name" value="U5 small nuclear ribonucleoprotein helicase"/>
    <property type="match status" value="1"/>
</dbReference>
<dbReference type="PROSITE" id="PS51192">
    <property type="entry name" value="HELICASE_ATP_BIND_1"/>
    <property type="match status" value="1"/>
</dbReference>
<dbReference type="FunFam" id="1.10.3380.10:FF:000001">
    <property type="entry name" value="U5 small nuclear ribonucleoprotein helicase"/>
    <property type="match status" value="1"/>
</dbReference>